<feature type="transmembrane region" description="Helical" evidence="1">
    <location>
        <begin position="286"/>
        <end position="312"/>
    </location>
</feature>
<feature type="transmembrane region" description="Helical" evidence="1">
    <location>
        <begin position="158"/>
        <end position="180"/>
    </location>
</feature>
<accession>A0A6A6DXZ4</accession>
<evidence type="ECO:0000256" key="1">
    <source>
        <dbReference type="SAM" id="Phobius"/>
    </source>
</evidence>
<feature type="non-terminal residue" evidence="2">
    <location>
        <position position="346"/>
    </location>
</feature>
<evidence type="ECO:0000313" key="2">
    <source>
        <dbReference type="EMBL" id="KAF2184561.1"/>
    </source>
</evidence>
<reference evidence="2" key="1">
    <citation type="journal article" date="2020" name="Stud. Mycol.">
        <title>101 Dothideomycetes genomes: a test case for predicting lifestyles and emergence of pathogens.</title>
        <authorList>
            <person name="Haridas S."/>
            <person name="Albert R."/>
            <person name="Binder M."/>
            <person name="Bloem J."/>
            <person name="Labutti K."/>
            <person name="Salamov A."/>
            <person name="Andreopoulos B."/>
            <person name="Baker S."/>
            <person name="Barry K."/>
            <person name="Bills G."/>
            <person name="Bluhm B."/>
            <person name="Cannon C."/>
            <person name="Castanera R."/>
            <person name="Culley D."/>
            <person name="Daum C."/>
            <person name="Ezra D."/>
            <person name="Gonzalez J."/>
            <person name="Henrissat B."/>
            <person name="Kuo A."/>
            <person name="Liang C."/>
            <person name="Lipzen A."/>
            <person name="Lutzoni F."/>
            <person name="Magnuson J."/>
            <person name="Mondo S."/>
            <person name="Nolan M."/>
            <person name="Ohm R."/>
            <person name="Pangilinan J."/>
            <person name="Park H.-J."/>
            <person name="Ramirez L."/>
            <person name="Alfaro M."/>
            <person name="Sun H."/>
            <person name="Tritt A."/>
            <person name="Yoshinaga Y."/>
            <person name="Zwiers L.-H."/>
            <person name="Turgeon B."/>
            <person name="Goodwin S."/>
            <person name="Spatafora J."/>
            <person name="Crous P."/>
            <person name="Grigoriev I."/>
        </authorList>
    </citation>
    <scope>NUCLEOTIDE SEQUENCE</scope>
    <source>
        <strain evidence="2">CBS 207.26</strain>
    </source>
</reference>
<gene>
    <name evidence="2" type="ORF">K469DRAFT_453935</name>
</gene>
<proteinExistence type="predicted"/>
<dbReference type="AlphaFoldDB" id="A0A6A6DXZ4"/>
<dbReference type="OrthoDB" id="3010248at2759"/>
<name>A0A6A6DXZ4_9PEZI</name>
<keyword evidence="1" id="KW-0472">Membrane</keyword>
<organism evidence="2 3">
    <name type="scientific">Zopfia rhizophila CBS 207.26</name>
    <dbReference type="NCBI Taxonomy" id="1314779"/>
    <lineage>
        <taxon>Eukaryota</taxon>
        <taxon>Fungi</taxon>
        <taxon>Dikarya</taxon>
        <taxon>Ascomycota</taxon>
        <taxon>Pezizomycotina</taxon>
        <taxon>Dothideomycetes</taxon>
        <taxon>Dothideomycetes incertae sedis</taxon>
        <taxon>Zopfiaceae</taxon>
        <taxon>Zopfia</taxon>
    </lineage>
</organism>
<keyword evidence="1" id="KW-1133">Transmembrane helix</keyword>
<feature type="transmembrane region" description="Helical" evidence="1">
    <location>
        <begin position="192"/>
        <end position="215"/>
    </location>
</feature>
<dbReference type="Proteomes" id="UP000800200">
    <property type="component" value="Unassembled WGS sequence"/>
</dbReference>
<evidence type="ECO:0000313" key="3">
    <source>
        <dbReference type="Proteomes" id="UP000800200"/>
    </source>
</evidence>
<sequence>SDPVLTFRGCKKLCGGGIGWYTDSGPRLNTWIIPVLILISNMDVSPIDKRKYQIILHLLGDPIDSLWSLLTNIEAWSRLHHTATKYRKPSNGVGVGEAKVIGTLLGAMDELSLPVKDPIAVYLHLFRGWDTEKMSSAQLMGVMFDTAHKLADTRTDDILRTCLAVVLYFWQVISAFIAILGGGDLSPPSGRIATAIFMTWIIPIVLLSNVVGGFVSRRSCFQIMQDFVRKIPRKGDVGAIRDWQPCYLALLWYVHKEDYFVAQAWNGAIYIYRPHKRLLQGSSRTLGSSAALLMLAVLPVFISTVTSEVIIYYNPPRGLGCRGVLVLAFISAYVASALLTWCFSCW</sequence>
<keyword evidence="1" id="KW-0812">Transmembrane</keyword>
<keyword evidence="3" id="KW-1185">Reference proteome</keyword>
<dbReference type="EMBL" id="ML994637">
    <property type="protein sequence ID" value="KAF2184561.1"/>
    <property type="molecule type" value="Genomic_DNA"/>
</dbReference>
<protein>
    <submittedName>
        <fullName evidence="2">Uncharacterized protein</fullName>
    </submittedName>
</protein>
<feature type="transmembrane region" description="Helical" evidence="1">
    <location>
        <begin position="324"/>
        <end position="343"/>
    </location>
</feature>
<feature type="non-terminal residue" evidence="2">
    <location>
        <position position="1"/>
    </location>
</feature>